<evidence type="ECO:0000256" key="3">
    <source>
        <dbReference type="ARBA" id="ARBA00022964"/>
    </source>
</evidence>
<keyword evidence="2" id="KW-0847">Vitamin C</keyword>
<feature type="domain" description="Prolyl 4-hydroxylase alpha subunit" evidence="5">
    <location>
        <begin position="110"/>
        <end position="266"/>
    </location>
</feature>
<reference evidence="6 8" key="1">
    <citation type="journal article" date="2012" name="Nature">
        <title>Algal genomes reveal evolutionary mosaicism and the fate of nucleomorphs.</title>
        <authorList>
            <consortium name="DOE Joint Genome Institute"/>
            <person name="Curtis B.A."/>
            <person name="Tanifuji G."/>
            <person name="Burki F."/>
            <person name="Gruber A."/>
            <person name="Irimia M."/>
            <person name="Maruyama S."/>
            <person name="Arias M.C."/>
            <person name="Ball S.G."/>
            <person name="Gile G.H."/>
            <person name="Hirakawa Y."/>
            <person name="Hopkins J.F."/>
            <person name="Kuo A."/>
            <person name="Rensing S.A."/>
            <person name="Schmutz J."/>
            <person name="Symeonidi A."/>
            <person name="Elias M."/>
            <person name="Eveleigh R.J."/>
            <person name="Herman E.K."/>
            <person name="Klute M.J."/>
            <person name="Nakayama T."/>
            <person name="Obornik M."/>
            <person name="Reyes-Prieto A."/>
            <person name="Armbrust E.V."/>
            <person name="Aves S.J."/>
            <person name="Beiko R.G."/>
            <person name="Coutinho P."/>
            <person name="Dacks J.B."/>
            <person name="Durnford D.G."/>
            <person name="Fast N.M."/>
            <person name="Green B.R."/>
            <person name="Grisdale C.J."/>
            <person name="Hempel F."/>
            <person name="Henrissat B."/>
            <person name="Hoppner M.P."/>
            <person name="Ishida K."/>
            <person name="Kim E."/>
            <person name="Koreny L."/>
            <person name="Kroth P.G."/>
            <person name="Liu Y."/>
            <person name="Malik S.B."/>
            <person name="Maier U.G."/>
            <person name="McRose D."/>
            <person name="Mock T."/>
            <person name="Neilson J.A."/>
            <person name="Onodera N.T."/>
            <person name="Poole A.M."/>
            <person name="Pritham E.J."/>
            <person name="Richards T.A."/>
            <person name="Rocap G."/>
            <person name="Roy S.W."/>
            <person name="Sarai C."/>
            <person name="Schaack S."/>
            <person name="Shirato S."/>
            <person name="Slamovits C.H."/>
            <person name="Spencer D.F."/>
            <person name="Suzuki S."/>
            <person name="Worden A.Z."/>
            <person name="Zauner S."/>
            <person name="Barry K."/>
            <person name="Bell C."/>
            <person name="Bharti A.K."/>
            <person name="Crow J.A."/>
            <person name="Grimwood J."/>
            <person name="Kramer R."/>
            <person name="Lindquist E."/>
            <person name="Lucas S."/>
            <person name="Salamov A."/>
            <person name="McFadden G.I."/>
            <person name="Lane C.E."/>
            <person name="Keeling P.J."/>
            <person name="Gray M.W."/>
            <person name="Grigoriev I.V."/>
            <person name="Archibald J.M."/>
        </authorList>
    </citation>
    <scope>NUCLEOTIDE SEQUENCE</scope>
    <source>
        <strain evidence="6 8">CCMP2712</strain>
    </source>
</reference>
<dbReference type="PaxDb" id="55529-EKX42657"/>
<dbReference type="KEGG" id="gtt:GUITHDRAFT_111335"/>
<evidence type="ECO:0000313" key="7">
    <source>
        <dbReference type="EnsemblProtists" id="EKX42657"/>
    </source>
</evidence>
<dbReference type="GO" id="GO:0031543">
    <property type="term" value="F:peptidyl-proline dioxygenase activity"/>
    <property type="evidence" value="ECO:0007669"/>
    <property type="project" value="TreeGrafter"/>
</dbReference>
<protein>
    <recommendedName>
        <fullName evidence="5">Prolyl 4-hydroxylase alpha subunit domain-containing protein</fullName>
    </recommendedName>
</protein>
<dbReference type="SMART" id="SM00702">
    <property type="entry name" value="P4Hc"/>
    <property type="match status" value="1"/>
</dbReference>
<dbReference type="STRING" id="905079.L1J2W2"/>
<proteinExistence type="predicted"/>
<evidence type="ECO:0000256" key="2">
    <source>
        <dbReference type="ARBA" id="ARBA00022896"/>
    </source>
</evidence>
<evidence type="ECO:0000313" key="8">
    <source>
        <dbReference type="Proteomes" id="UP000011087"/>
    </source>
</evidence>
<dbReference type="GO" id="GO:0008198">
    <property type="term" value="F:ferrous iron binding"/>
    <property type="evidence" value="ECO:0007669"/>
    <property type="project" value="TreeGrafter"/>
</dbReference>
<dbReference type="GO" id="GO:0071456">
    <property type="term" value="P:cellular response to hypoxia"/>
    <property type="evidence" value="ECO:0007669"/>
    <property type="project" value="TreeGrafter"/>
</dbReference>
<keyword evidence="8" id="KW-1185">Reference proteome</keyword>
<dbReference type="SUPFAM" id="SSF51197">
    <property type="entry name" value="Clavaminate synthase-like"/>
    <property type="match status" value="1"/>
</dbReference>
<evidence type="ECO:0000259" key="5">
    <source>
        <dbReference type="SMART" id="SM00702"/>
    </source>
</evidence>
<dbReference type="GO" id="GO:0031418">
    <property type="term" value="F:L-ascorbic acid binding"/>
    <property type="evidence" value="ECO:0007669"/>
    <property type="project" value="UniProtKB-KW"/>
</dbReference>
<reference evidence="7" key="3">
    <citation type="submission" date="2016-03" db="UniProtKB">
        <authorList>
            <consortium name="EnsemblProtists"/>
        </authorList>
    </citation>
    <scope>IDENTIFICATION</scope>
</reference>
<dbReference type="EnsemblProtists" id="EKX42657">
    <property type="protein sequence ID" value="EKX42657"/>
    <property type="gene ID" value="GUITHDRAFT_111335"/>
</dbReference>
<sequence>MLLLNSLKFTQSFLPSLAWQRLPLQCMASYRHYTTPFNQRLRRERANVFSRCSCVQTLSSSSASSDSLVCPTISAKPLKDPFASKLLVDAEQADAAQPLAESIVEKLSRHGIVVVPNFVSPEHVAEMRTEMLEKEERGLFKQADIGRGSDQKHRPDVRGDEIAWINGVEDVSSRASLRFLEDLEHIRQLINRALFLGIFQLECHFASYSSGTFYVKHLDQFDLSELEEAMEVVPVGGTLVLFLSEWFPHEVLLSKKQRRSLTGWFLRRD</sequence>
<evidence type="ECO:0000256" key="1">
    <source>
        <dbReference type="ARBA" id="ARBA00001961"/>
    </source>
</evidence>
<dbReference type="PANTHER" id="PTHR12907">
    <property type="entry name" value="EGL NINE HOMOLOG-RELATED"/>
    <property type="match status" value="1"/>
</dbReference>
<dbReference type="AlphaFoldDB" id="L1J2W2"/>
<dbReference type="PANTHER" id="PTHR12907:SF26">
    <property type="entry name" value="HIF PROLYL HYDROXYLASE, ISOFORM C"/>
    <property type="match status" value="1"/>
</dbReference>
<name>L1J2W2_GUITC</name>
<dbReference type="InterPro" id="IPR051559">
    <property type="entry name" value="HIF_prolyl_hydroxylases"/>
</dbReference>
<gene>
    <name evidence="6" type="ORF">GUITHDRAFT_111335</name>
</gene>
<dbReference type="OrthoDB" id="76265at2759"/>
<evidence type="ECO:0000313" key="6">
    <source>
        <dbReference type="EMBL" id="EKX42657.1"/>
    </source>
</evidence>
<comment type="cofactor">
    <cofactor evidence="1">
        <name>L-ascorbate</name>
        <dbReference type="ChEBI" id="CHEBI:38290"/>
    </cofactor>
</comment>
<dbReference type="InterPro" id="IPR006620">
    <property type="entry name" value="Pro_4_hyd_alph"/>
</dbReference>
<keyword evidence="3" id="KW-0223">Dioxygenase</keyword>
<dbReference type="EMBL" id="JH993015">
    <property type="protein sequence ID" value="EKX42657.1"/>
    <property type="molecule type" value="Genomic_DNA"/>
</dbReference>
<dbReference type="Gene3D" id="2.60.120.620">
    <property type="entry name" value="q2cbj1_9rhob like domain"/>
    <property type="match status" value="2"/>
</dbReference>
<accession>L1J2W2</accession>
<keyword evidence="4" id="KW-0560">Oxidoreductase</keyword>
<reference evidence="8" key="2">
    <citation type="submission" date="2012-11" db="EMBL/GenBank/DDBJ databases">
        <authorList>
            <person name="Kuo A."/>
            <person name="Curtis B.A."/>
            <person name="Tanifuji G."/>
            <person name="Burki F."/>
            <person name="Gruber A."/>
            <person name="Irimia M."/>
            <person name="Maruyama S."/>
            <person name="Arias M.C."/>
            <person name="Ball S.G."/>
            <person name="Gile G.H."/>
            <person name="Hirakawa Y."/>
            <person name="Hopkins J.F."/>
            <person name="Rensing S.A."/>
            <person name="Schmutz J."/>
            <person name="Symeonidi A."/>
            <person name="Elias M."/>
            <person name="Eveleigh R.J."/>
            <person name="Herman E.K."/>
            <person name="Klute M.J."/>
            <person name="Nakayama T."/>
            <person name="Obornik M."/>
            <person name="Reyes-Prieto A."/>
            <person name="Armbrust E.V."/>
            <person name="Aves S.J."/>
            <person name="Beiko R.G."/>
            <person name="Coutinho P."/>
            <person name="Dacks J.B."/>
            <person name="Durnford D.G."/>
            <person name="Fast N.M."/>
            <person name="Green B.R."/>
            <person name="Grisdale C."/>
            <person name="Hempe F."/>
            <person name="Henrissat B."/>
            <person name="Hoppner M.P."/>
            <person name="Ishida K.-I."/>
            <person name="Kim E."/>
            <person name="Koreny L."/>
            <person name="Kroth P.G."/>
            <person name="Liu Y."/>
            <person name="Malik S.-B."/>
            <person name="Maier U.G."/>
            <person name="McRose D."/>
            <person name="Mock T."/>
            <person name="Neilson J.A."/>
            <person name="Onodera N.T."/>
            <person name="Poole A.M."/>
            <person name="Pritham E.J."/>
            <person name="Richards T.A."/>
            <person name="Rocap G."/>
            <person name="Roy S.W."/>
            <person name="Sarai C."/>
            <person name="Schaack S."/>
            <person name="Shirato S."/>
            <person name="Slamovits C.H."/>
            <person name="Spencer D.F."/>
            <person name="Suzuki S."/>
            <person name="Worden A.Z."/>
            <person name="Zauner S."/>
            <person name="Barry K."/>
            <person name="Bell C."/>
            <person name="Bharti A.K."/>
            <person name="Crow J.A."/>
            <person name="Grimwood J."/>
            <person name="Kramer R."/>
            <person name="Lindquist E."/>
            <person name="Lucas S."/>
            <person name="Salamov A."/>
            <person name="McFadden G.I."/>
            <person name="Lane C.E."/>
            <person name="Keeling P.J."/>
            <person name="Gray M.W."/>
            <person name="Grigoriev I.V."/>
            <person name="Archibald J.M."/>
        </authorList>
    </citation>
    <scope>NUCLEOTIDE SEQUENCE</scope>
    <source>
        <strain evidence="8">CCMP2712</strain>
    </source>
</reference>
<dbReference type="HOGENOM" id="CLU_1036048_0_0_1"/>
<evidence type="ECO:0000256" key="4">
    <source>
        <dbReference type="ARBA" id="ARBA00023002"/>
    </source>
</evidence>
<dbReference type="RefSeq" id="XP_005829637.1">
    <property type="nucleotide sequence ID" value="XM_005829580.1"/>
</dbReference>
<dbReference type="Proteomes" id="UP000011087">
    <property type="component" value="Unassembled WGS sequence"/>
</dbReference>
<organism evidence="6">
    <name type="scientific">Guillardia theta (strain CCMP2712)</name>
    <name type="common">Cryptophyte</name>
    <dbReference type="NCBI Taxonomy" id="905079"/>
    <lineage>
        <taxon>Eukaryota</taxon>
        <taxon>Cryptophyceae</taxon>
        <taxon>Pyrenomonadales</taxon>
        <taxon>Geminigeraceae</taxon>
        <taxon>Guillardia</taxon>
    </lineage>
</organism>
<dbReference type="GeneID" id="17299316"/>